<comment type="caution">
    <text evidence="2">The sequence shown here is derived from an EMBL/GenBank/DDBJ whole genome shotgun (WGS) entry which is preliminary data.</text>
</comment>
<dbReference type="VEuPathDB" id="FungiDB:AAP_02610"/>
<dbReference type="InterPro" id="IPR032675">
    <property type="entry name" value="LRR_dom_sf"/>
</dbReference>
<feature type="transmembrane region" description="Helical" evidence="1">
    <location>
        <begin position="438"/>
        <end position="461"/>
    </location>
</feature>
<dbReference type="Gene3D" id="3.80.10.10">
    <property type="entry name" value="Ribonuclease Inhibitor"/>
    <property type="match status" value="1"/>
</dbReference>
<dbReference type="OrthoDB" id="3637487at2759"/>
<protein>
    <submittedName>
        <fullName evidence="2">Uncharacterized protein</fullName>
    </submittedName>
</protein>
<dbReference type="Proteomes" id="UP000242877">
    <property type="component" value="Unassembled WGS sequence"/>
</dbReference>
<dbReference type="AlphaFoldDB" id="A0A167ZVI0"/>
<dbReference type="EMBL" id="AZGZ01000009">
    <property type="protein sequence ID" value="KZZ93144.1"/>
    <property type="molecule type" value="Genomic_DNA"/>
</dbReference>
<gene>
    <name evidence="2" type="ORF">AAP_02610</name>
</gene>
<keyword evidence="1" id="KW-0472">Membrane</keyword>
<sequence>MALSNVLYLLALIVLWRCLGLGFDVALCLYKRYQRWTSRPKCIFKSTTPNFNAMSLTKCPAEIWLEIMSHMDSRFFAEDVGRLTVSKTWYPIAQRILWRDVKLGPRSLRAFIAHFSDMKRIEQLNLSMKTFTLDLKKAPDVLEYITALESFDVKHKWYGQLSADLSELKKILQKCHTLQTYSFQSGQSIRFTFTLPSSNARPENTSLSPPCLDHLDTLEIDSRNPSSDVDRIHICPVIEHMLPRLRILRVHLDGICSNVLVPPAGGLQKLKEIDIKLGDVEEVSLPVVPVRLAVKWEQELMTTNEFWDFARTMRRTANSLVRNMRQPNVVQFMFPAPFWEEDGTTCMCYNGLTGRSTLAKTTRPCSHSRADVPTIGSLDELDQDHCSLAPAAYLEAAFQRKLSTRQVLSGLFSLSTSLLLGALLFGHRALEIAFFQKLILYLVACSLYISSLALNGCFTIVRH</sequence>
<feature type="transmembrane region" description="Helical" evidence="1">
    <location>
        <begin position="6"/>
        <end position="30"/>
    </location>
</feature>
<evidence type="ECO:0000256" key="1">
    <source>
        <dbReference type="SAM" id="Phobius"/>
    </source>
</evidence>
<reference evidence="2 3" key="1">
    <citation type="journal article" date="2016" name="Genome Biol. Evol.">
        <title>Divergent and convergent evolution of fungal pathogenicity.</title>
        <authorList>
            <person name="Shang Y."/>
            <person name="Xiao G."/>
            <person name="Zheng P."/>
            <person name="Cen K."/>
            <person name="Zhan S."/>
            <person name="Wang C."/>
        </authorList>
    </citation>
    <scope>NUCLEOTIDE SEQUENCE [LARGE SCALE GENOMIC DNA]</scope>
    <source>
        <strain evidence="2 3">ARSEF 7405</strain>
    </source>
</reference>
<keyword evidence="3" id="KW-1185">Reference proteome</keyword>
<keyword evidence="1" id="KW-0812">Transmembrane</keyword>
<feature type="transmembrane region" description="Helical" evidence="1">
    <location>
        <begin position="407"/>
        <end position="426"/>
    </location>
</feature>
<evidence type="ECO:0000313" key="3">
    <source>
        <dbReference type="Proteomes" id="UP000242877"/>
    </source>
</evidence>
<evidence type="ECO:0000313" key="2">
    <source>
        <dbReference type="EMBL" id="KZZ93144.1"/>
    </source>
</evidence>
<dbReference type="SUPFAM" id="SSF52047">
    <property type="entry name" value="RNI-like"/>
    <property type="match status" value="1"/>
</dbReference>
<keyword evidence="1" id="KW-1133">Transmembrane helix</keyword>
<accession>A0A167ZVI0</accession>
<proteinExistence type="predicted"/>
<name>A0A167ZVI0_9EURO</name>
<organism evidence="2 3">
    <name type="scientific">Ascosphaera apis ARSEF 7405</name>
    <dbReference type="NCBI Taxonomy" id="392613"/>
    <lineage>
        <taxon>Eukaryota</taxon>
        <taxon>Fungi</taxon>
        <taxon>Dikarya</taxon>
        <taxon>Ascomycota</taxon>
        <taxon>Pezizomycotina</taxon>
        <taxon>Eurotiomycetes</taxon>
        <taxon>Eurotiomycetidae</taxon>
        <taxon>Onygenales</taxon>
        <taxon>Ascosphaeraceae</taxon>
        <taxon>Ascosphaera</taxon>
    </lineage>
</organism>